<evidence type="ECO:0000256" key="2">
    <source>
        <dbReference type="ARBA" id="ARBA00022618"/>
    </source>
</evidence>
<organism evidence="18 20">
    <name type="scientific">Aliidiomarina maris</name>
    <dbReference type="NCBI Taxonomy" id="531312"/>
    <lineage>
        <taxon>Bacteria</taxon>
        <taxon>Pseudomonadati</taxon>
        <taxon>Pseudomonadota</taxon>
        <taxon>Gammaproteobacteria</taxon>
        <taxon>Alteromonadales</taxon>
        <taxon>Idiomarinaceae</taxon>
        <taxon>Aliidiomarina</taxon>
    </lineage>
</organism>
<dbReference type="InterPro" id="IPR036565">
    <property type="entry name" value="Mur-like_cat_sf"/>
</dbReference>
<evidence type="ECO:0000256" key="13">
    <source>
        <dbReference type="HAMAP-Rule" id="MF_00208"/>
    </source>
</evidence>
<dbReference type="InterPro" id="IPR004101">
    <property type="entry name" value="Mur_ligase_C"/>
</dbReference>
<feature type="binding site" evidence="13">
    <location>
        <position position="387"/>
    </location>
    <ligand>
        <name>meso-2,6-diaminopimelate</name>
        <dbReference type="ChEBI" id="CHEBI:57791"/>
    </ligand>
</feature>
<dbReference type="SUPFAM" id="SSF53623">
    <property type="entry name" value="MurD-like peptide ligases, catalytic domain"/>
    <property type="match status" value="1"/>
</dbReference>
<protein>
    <recommendedName>
        <fullName evidence="9 13">UDP-N-acetylmuramoyl-L-alanyl-D-glutamate--2,6-diaminopimelate ligase</fullName>
        <ecNumber evidence="8 13">6.3.2.13</ecNumber>
    </recommendedName>
    <alternativeName>
        <fullName evidence="10 13">Meso-A2pm-adding enzyme</fullName>
    </alternativeName>
    <alternativeName>
        <fullName evidence="11 13">Meso-diaminopimelate-adding enzyme</fullName>
    </alternativeName>
    <alternativeName>
        <fullName evidence="12 13">UDP-MurNAc-L-Ala-D-Glu:meso-diaminopimelate ligase</fullName>
    </alternativeName>
    <alternativeName>
        <fullName evidence="13">UDP-MurNAc-tripeptide synthetase</fullName>
    </alternativeName>
    <alternativeName>
        <fullName evidence="13">UDP-N-acetylmuramyl-tripeptide synthetase</fullName>
    </alternativeName>
</protein>
<dbReference type="RefSeq" id="WP_111570240.1">
    <property type="nucleotide sequence ID" value="NZ_PIPK01000002.1"/>
</dbReference>
<dbReference type="GO" id="GO:0009252">
    <property type="term" value="P:peptidoglycan biosynthetic process"/>
    <property type="evidence" value="ECO:0007669"/>
    <property type="project" value="UniProtKB-UniRule"/>
</dbReference>
<name>A0A327WPJ0_9GAMM</name>
<dbReference type="SUPFAM" id="SSF63418">
    <property type="entry name" value="MurE/MurF N-terminal domain"/>
    <property type="match status" value="1"/>
</dbReference>
<dbReference type="GO" id="GO:0051301">
    <property type="term" value="P:cell division"/>
    <property type="evidence" value="ECO:0007669"/>
    <property type="project" value="UniProtKB-KW"/>
</dbReference>
<evidence type="ECO:0000256" key="14">
    <source>
        <dbReference type="RuleBase" id="RU004135"/>
    </source>
</evidence>
<dbReference type="PANTHER" id="PTHR23135:SF4">
    <property type="entry name" value="UDP-N-ACETYLMURAMOYL-L-ALANYL-D-GLUTAMATE--2,6-DIAMINOPIMELATE LIGASE MURE HOMOLOG, CHLOROPLASTIC"/>
    <property type="match status" value="1"/>
</dbReference>
<dbReference type="PANTHER" id="PTHR23135">
    <property type="entry name" value="MUR LIGASE FAMILY MEMBER"/>
    <property type="match status" value="1"/>
</dbReference>
<feature type="binding site" evidence="13">
    <location>
        <position position="462"/>
    </location>
    <ligand>
        <name>meso-2,6-diaminopimelate</name>
        <dbReference type="ChEBI" id="CHEBI:57791"/>
    </ligand>
</feature>
<feature type="binding site" evidence="13">
    <location>
        <position position="185"/>
    </location>
    <ligand>
        <name>UDP-N-acetyl-alpha-D-muramoyl-L-alanyl-D-glutamate</name>
        <dbReference type="ChEBI" id="CHEBI:83900"/>
    </ligand>
</feature>
<evidence type="ECO:0000256" key="9">
    <source>
        <dbReference type="ARBA" id="ARBA00072883"/>
    </source>
</evidence>
<keyword evidence="6 13" id="KW-0961">Cell wall biogenesis/degradation</keyword>
<keyword evidence="2 13" id="KW-0132">Cell division</keyword>
<comment type="caution">
    <text evidence="13">Lacks conserved residue(s) required for the propagation of feature annotation.</text>
</comment>
<feature type="domain" description="Mur ligase C-terminal" evidence="16">
    <location>
        <begin position="338"/>
        <end position="464"/>
    </location>
</feature>
<keyword evidence="21" id="KW-1185">Reference proteome</keyword>
<evidence type="ECO:0000259" key="15">
    <source>
        <dbReference type="Pfam" id="PF01225"/>
    </source>
</evidence>
<feature type="domain" description="Mur ligase N-terminal catalytic" evidence="15">
    <location>
        <begin position="20"/>
        <end position="96"/>
    </location>
</feature>
<reference evidence="19 21" key="1">
    <citation type="journal article" date="2018" name="Front. Microbiol.">
        <title>Genome-Based Analysis Reveals the Taxonomy and Diversity of the Family Idiomarinaceae.</title>
        <authorList>
            <person name="Liu Y."/>
            <person name="Lai Q."/>
            <person name="Shao Z."/>
        </authorList>
    </citation>
    <scope>NUCLEOTIDE SEQUENCE [LARGE SCALE GENOMIC DNA]</scope>
    <source>
        <strain evidence="19 21">CF12-14</strain>
    </source>
</reference>
<dbReference type="NCBIfam" id="TIGR01085">
    <property type="entry name" value="murE"/>
    <property type="match status" value="1"/>
</dbReference>
<comment type="subcellular location">
    <subcellularLocation>
        <location evidence="13 14">Cytoplasm</location>
    </subcellularLocation>
</comment>
<feature type="binding site" evidence="13">
    <location>
        <position position="25"/>
    </location>
    <ligand>
        <name>UDP-N-acetyl-alpha-D-muramoyl-L-alanyl-D-glutamate</name>
        <dbReference type="ChEBI" id="CHEBI:83900"/>
    </ligand>
</feature>
<keyword evidence="13" id="KW-0460">Magnesium</keyword>
<feature type="binding site" evidence="13">
    <location>
        <position position="179"/>
    </location>
    <ligand>
        <name>UDP-N-acetyl-alpha-D-muramoyl-L-alanyl-D-glutamate</name>
        <dbReference type="ChEBI" id="CHEBI:83900"/>
    </ligand>
</feature>
<feature type="binding site" evidence="13">
    <location>
        <position position="466"/>
    </location>
    <ligand>
        <name>meso-2,6-diaminopimelate</name>
        <dbReference type="ChEBI" id="CHEBI:57791"/>
    </ligand>
</feature>
<dbReference type="OrthoDB" id="9800958at2"/>
<dbReference type="GO" id="GO:0000287">
    <property type="term" value="F:magnesium ion binding"/>
    <property type="evidence" value="ECO:0007669"/>
    <property type="project" value="UniProtKB-UniRule"/>
</dbReference>
<keyword evidence="13" id="KW-0067">ATP-binding</keyword>
<dbReference type="InterPro" id="IPR005761">
    <property type="entry name" value="UDP-N-AcMur-Glu-dNH2Pim_ligase"/>
</dbReference>
<evidence type="ECO:0000256" key="4">
    <source>
        <dbReference type="ARBA" id="ARBA00022984"/>
    </source>
</evidence>
<reference evidence="18 20" key="2">
    <citation type="submission" date="2018-06" db="EMBL/GenBank/DDBJ databases">
        <title>Genomic Encyclopedia of Type Strains, Phase III (KMG-III): the genomes of soil and plant-associated and newly described type strains.</title>
        <authorList>
            <person name="Whitman W."/>
        </authorList>
    </citation>
    <scope>NUCLEOTIDE SEQUENCE [LARGE SCALE GENOMIC DNA]</scope>
    <source>
        <strain evidence="18 20">CGMCC 1.15366</strain>
    </source>
</reference>
<evidence type="ECO:0000256" key="1">
    <source>
        <dbReference type="ARBA" id="ARBA00005898"/>
    </source>
</evidence>
<evidence type="ECO:0000256" key="10">
    <source>
        <dbReference type="ARBA" id="ARBA00075482"/>
    </source>
</evidence>
<feature type="binding site" evidence="13">
    <location>
        <position position="151"/>
    </location>
    <ligand>
        <name>UDP-N-acetyl-alpha-D-muramoyl-L-alanyl-D-glutamate</name>
        <dbReference type="ChEBI" id="CHEBI:83900"/>
    </ligand>
</feature>
<gene>
    <name evidence="13" type="primary">murE</name>
    <name evidence="18" type="ORF">B0I24_11519</name>
    <name evidence="19" type="ORF">CWE07_02805</name>
</gene>
<dbReference type="Proteomes" id="UP000249203">
    <property type="component" value="Unassembled WGS sequence"/>
</dbReference>
<dbReference type="NCBIfam" id="NF001126">
    <property type="entry name" value="PRK00139.1-4"/>
    <property type="match status" value="1"/>
</dbReference>
<feature type="domain" description="Mur ligase central" evidence="17">
    <location>
        <begin position="108"/>
        <end position="315"/>
    </location>
</feature>
<dbReference type="EMBL" id="QLMD01000015">
    <property type="protein sequence ID" value="RAJ93916.1"/>
    <property type="molecule type" value="Genomic_DNA"/>
</dbReference>
<dbReference type="GO" id="GO:0005524">
    <property type="term" value="F:ATP binding"/>
    <property type="evidence" value="ECO:0007669"/>
    <property type="project" value="UniProtKB-UniRule"/>
</dbReference>
<dbReference type="Pfam" id="PF01225">
    <property type="entry name" value="Mur_ligase"/>
    <property type="match status" value="1"/>
</dbReference>
<comment type="caution">
    <text evidence="18">The sequence shown here is derived from an EMBL/GenBank/DDBJ whole genome shotgun (WGS) entry which is preliminary data.</text>
</comment>
<feature type="binding site" evidence="13">
    <location>
        <begin position="411"/>
        <end position="414"/>
    </location>
    <ligand>
        <name>meso-2,6-diaminopimelate</name>
        <dbReference type="ChEBI" id="CHEBI:57791"/>
    </ligand>
</feature>
<keyword evidence="13" id="KW-0547">Nucleotide-binding</keyword>
<feature type="binding site" evidence="13">
    <location>
        <position position="187"/>
    </location>
    <ligand>
        <name>UDP-N-acetyl-alpha-D-muramoyl-L-alanyl-D-glutamate</name>
        <dbReference type="ChEBI" id="CHEBI:83900"/>
    </ligand>
</feature>
<evidence type="ECO:0000256" key="5">
    <source>
        <dbReference type="ARBA" id="ARBA00023306"/>
    </source>
</evidence>
<dbReference type="AlphaFoldDB" id="A0A327WPJ0"/>
<feature type="modified residue" description="N6-carboxylysine" evidence="13">
    <location>
        <position position="219"/>
    </location>
</feature>
<evidence type="ECO:0000313" key="21">
    <source>
        <dbReference type="Proteomes" id="UP000287865"/>
    </source>
</evidence>
<dbReference type="Gene3D" id="3.90.190.20">
    <property type="entry name" value="Mur ligase, C-terminal domain"/>
    <property type="match status" value="1"/>
</dbReference>
<feature type="binding site" evidence="13">
    <location>
        <position position="27"/>
    </location>
    <ligand>
        <name>UDP-N-acetyl-alpha-D-muramoyl-L-alanyl-D-glutamate</name>
        <dbReference type="ChEBI" id="CHEBI:83900"/>
    </ligand>
</feature>
<comment type="PTM">
    <text evidence="13">Carboxylation is probably crucial for Mg(2+) binding and, consequently, for the gamma-phosphate positioning of ATP.</text>
</comment>
<accession>A0A327WPJ0</accession>
<keyword evidence="13" id="KW-0963">Cytoplasm</keyword>
<keyword evidence="3 13" id="KW-0133">Cell shape</keyword>
<evidence type="ECO:0000259" key="16">
    <source>
        <dbReference type="Pfam" id="PF02875"/>
    </source>
</evidence>
<dbReference type="SUPFAM" id="SSF53244">
    <property type="entry name" value="MurD-like peptide ligases, peptide-binding domain"/>
    <property type="match status" value="1"/>
</dbReference>
<dbReference type="Gene3D" id="3.40.1390.10">
    <property type="entry name" value="MurE/MurF, N-terminal domain"/>
    <property type="match status" value="1"/>
</dbReference>
<evidence type="ECO:0000256" key="3">
    <source>
        <dbReference type="ARBA" id="ARBA00022960"/>
    </source>
</evidence>
<evidence type="ECO:0000313" key="18">
    <source>
        <dbReference type="EMBL" id="RAJ93916.1"/>
    </source>
</evidence>
<dbReference type="NCBIfam" id="NF001123">
    <property type="entry name" value="PRK00139.1-1"/>
    <property type="match status" value="1"/>
</dbReference>
<keyword evidence="5 13" id="KW-0131">Cell cycle</keyword>
<dbReference type="InterPro" id="IPR035911">
    <property type="entry name" value="MurE/MurF_N"/>
</dbReference>
<dbReference type="FunFam" id="3.90.190.20:FF:000006">
    <property type="entry name" value="UDP-N-acetylmuramoyl-L-alanyl-D-glutamate--2,6-diaminopimelate ligase"/>
    <property type="match status" value="1"/>
</dbReference>
<dbReference type="GO" id="GO:0008360">
    <property type="term" value="P:regulation of cell shape"/>
    <property type="evidence" value="ECO:0007669"/>
    <property type="project" value="UniProtKB-KW"/>
</dbReference>
<feature type="binding site" evidence="13">
    <location>
        <begin position="152"/>
        <end position="153"/>
    </location>
    <ligand>
        <name>UDP-N-acetyl-alpha-D-muramoyl-L-alanyl-D-glutamate</name>
        <dbReference type="ChEBI" id="CHEBI:83900"/>
    </ligand>
</feature>
<evidence type="ECO:0000259" key="17">
    <source>
        <dbReference type="Pfam" id="PF08245"/>
    </source>
</evidence>
<dbReference type="Gene3D" id="3.40.1190.10">
    <property type="entry name" value="Mur-like, catalytic domain"/>
    <property type="match status" value="1"/>
</dbReference>
<dbReference type="EMBL" id="PIPK01000002">
    <property type="protein sequence ID" value="RUO27572.1"/>
    <property type="molecule type" value="Genomic_DNA"/>
</dbReference>
<dbReference type="UniPathway" id="UPA00219"/>
<dbReference type="GO" id="GO:0008765">
    <property type="term" value="F:UDP-N-acetylmuramoylalanyl-D-glutamate-2,6-diaminopimelate ligase activity"/>
    <property type="evidence" value="ECO:0007669"/>
    <property type="project" value="UniProtKB-UniRule"/>
</dbReference>
<dbReference type="Pfam" id="PF02875">
    <property type="entry name" value="Mur_ligase_C"/>
    <property type="match status" value="1"/>
</dbReference>
<dbReference type="GO" id="GO:0071555">
    <property type="term" value="P:cell wall organization"/>
    <property type="evidence" value="ECO:0007669"/>
    <property type="project" value="UniProtKB-KW"/>
</dbReference>
<dbReference type="InterPro" id="IPR036615">
    <property type="entry name" value="Mur_ligase_C_dom_sf"/>
</dbReference>
<feature type="binding site" evidence="13">
    <location>
        <begin position="110"/>
        <end position="116"/>
    </location>
    <ligand>
        <name>ATP</name>
        <dbReference type="ChEBI" id="CHEBI:30616"/>
    </ligand>
</feature>
<evidence type="ECO:0000256" key="8">
    <source>
        <dbReference type="ARBA" id="ARBA00066633"/>
    </source>
</evidence>
<comment type="cofactor">
    <cofactor evidence="13">
        <name>Mg(2+)</name>
        <dbReference type="ChEBI" id="CHEBI:18420"/>
    </cofactor>
</comment>
<keyword evidence="13 18" id="KW-0436">Ligase</keyword>
<keyword evidence="4 13" id="KW-0573">Peptidoglycan synthesis</keyword>
<evidence type="ECO:0000313" key="19">
    <source>
        <dbReference type="EMBL" id="RUO27572.1"/>
    </source>
</evidence>
<dbReference type="EC" id="6.3.2.13" evidence="8 13"/>
<sequence>MTSLIELLPDAPEALPEVIISGLKLDSRQVTHGDCFVAVPGHQVDGRNFIQAAIKAGASVVLQQANSFSIDQSGSVPILCVPHLAEQLSLIAGRFYGHPSRHMKVVGVTGTNGKTTVTHLVAQLFHRLGQPAAVVGTLGSGFTDALLAEKNTTPDPITVQARLAGLRSEGAQVVAMEVSSHALVQGRVQALEFSAVAATNVSRDHLDYHGSMESYAAAKEDLFSHYPTKARVYNEDDAYIRAWQQRHPEAAFGFSIRATAADAHSEGAKRLVATDLAFHPQGASFTLHWQGQQLKAQTPLIGEFNVSNVLAAVTVLLADGVALNQIIPQLASLQPVAGRMDAFSADGQPLAIVDYAHTPDALEQVLKAARRHCRGQLWCVFGCGGDRDRGKRPQMGAIASQFADVAVVTDDNPRTEEPLTIIADIVSGMQGGARVIQHPGRRDAVLSSLAQAGPDDVVVMAGKGHEDYQIIGTTSHAYNERQVVADYMATAQGNTPEGASA</sequence>
<dbReference type="Proteomes" id="UP000287865">
    <property type="component" value="Unassembled WGS sequence"/>
</dbReference>
<feature type="binding site" evidence="13">
    <location>
        <begin position="42"/>
        <end position="44"/>
    </location>
    <ligand>
        <name>UDP-N-acetyl-alpha-D-muramoyl-L-alanyl-D-glutamate</name>
        <dbReference type="ChEBI" id="CHEBI:83900"/>
    </ligand>
</feature>
<dbReference type="InterPro" id="IPR013221">
    <property type="entry name" value="Mur_ligase_cen"/>
</dbReference>
<dbReference type="GO" id="GO:0005737">
    <property type="term" value="C:cytoplasm"/>
    <property type="evidence" value="ECO:0007669"/>
    <property type="project" value="UniProtKB-SubCell"/>
</dbReference>
<dbReference type="NCBIfam" id="NF001124">
    <property type="entry name" value="PRK00139.1-2"/>
    <property type="match status" value="1"/>
</dbReference>
<evidence type="ECO:0000313" key="20">
    <source>
        <dbReference type="Proteomes" id="UP000249203"/>
    </source>
</evidence>
<evidence type="ECO:0000256" key="12">
    <source>
        <dbReference type="ARBA" id="ARBA00081560"/>
    </source>
</evidence>
<feature type="short sequence motif" description="Meso-diaminopimelate recognition motif" evidence="13">
    <location>
        <begin position="411"/>
        <end position="414"/>
    </location>
</feature>
<dbReference type="HAMAP" id="MF_00208">
    <property type="entry name" value="MurE"/>
    <property type="match status" value="1"/>
</dbReference>
<comment type="pathway">
    <text evidence="13 14">Cell wall biogenesis; peptidoglycan biosynthesis.</text>
</comment>
<proteinExistence type="inferred from homology"/>
<comment type="catalytic activity">
    <reaction evidence="7 13">
        <text>UDP-N-acetyl-alpha-D-muramoyl-L-alanyl-D-glutamate + meso-2,6-diaminopimelate + ATP = UDP-N-acetyl-alpha-D-muramoyl-L-alanyl-gamma-D-glutamyl-meso-2,6-diaminopimelate + ADP + phosphate + H(+)</text>
        <dbReference type="Rhea" id="RHEA:23676"/>
        <dbReference type="ChEBI" id="CHEBI:15378"/>
        <dbReference type="ChEBI" id="CHEBI:30616"/>
        <dbReference type="ChEBI" id="CHEBI:43474"/>
        <dbReference type="ChEBI" id="CHEBI:57791"/>
        <dbReference type="ChEBI" id="CHEBI:83900"/>
        <dbReference type="ChEBI" id="CHEBI:83905"/>
        <dbReference type="ChEBI" id="CHEBI:456216"/>
        <dbReference type="EC" id="6.3.2.13"/>
    </reaction>
</comment>
<evidence type="ECO:0000256" key="7">
    <source>
        <dbReference type="ARBA" id="ARBA00050251"/>
    </source>
</evidence>
<evidence type="ECO:0000256" key="11">
    <source>
        <dbReference type="ARBA" id="ARBA00076158"/>
    </source>
</evidence>
<dbReference type="Pfam" id="PF08245">
    <property type="entry name" value="Mur_ligase_M"/>
    <property type="match status" value="1"/>
</dbReference>
<comment type="function">
    <text evidence="13">Catalyzes the addition of meso-diaminopimelic acid to the nucleotide precursor UDP-N-acetylmuramoyl-L-alanyl-D-glutamate (UMAG) in the biosynthesis of bacterial cell-wall peptidoglycan.</text>
</comment>
<dbReference type="InterPro" id="IPR000713">
    <property type="entry name" value="Mur_ligase_N"/>
</dbReference>
<evidence type="ECO:0000256" key="6">
    <source>
        <dbReference type="ARBA" id="ARBA00023316"/>
    </source>
</evidence>
<comment type="similarity">
    <text evidence="1 13">Belongs to the MurCDEF family. MurE subfamily.</text>
</comment>